<evidence type="ECO:0000256" key="3">
    <source>
        <dbReference type="ARBA" id="ARBA00022692"/>
    </source>
</evidence>
<reference evidence="8 9" key="1">
    <citation type="submission" date="2021-07" db="EMBL/GenBank/DDBJ databases">
        <title>complete genome sequencing of Tessaracoccus sp.J1M15.</title>
        <authorList>
            <person name="Bae J.-W."/>
            <person name="Kim D.-y."/>
        </authorList>
    </citation>
    <scope>NUCLEOTIDE SEQUENCE [LARGE SCALE GENOMIC DNA]</scope>
    <source>
        <strain evidence="8 9">J1M15</strain>
    </source>
</reference>
<evidence type="ECO:0000259" key="7">
    <source>
        <dbReference type="Pfam" id="PF00892"/>
    </source>
</evidence>
<dbReference type="InterPro" id="IPR000620">
    <property type="entry name" value="EamA_dom"/>
</dbReference>
<dbReference type="Proteomes" id="UP000824504">
    <property type="component" value="Chromosome"/>
</dbReference>
<evidence type="ECO:0000256" key="2">
    <source>
        <dbReference type="ARBA" id="ARBA00007362"/>
    </source>
</evidence>
<evidence type="ECO:0000313" key="8">
    <source>
        <dbReference type="EMBL" id="QXT63119.1"/>
    </source>
</evidence>
<organism evidence="8 9">
    <name type="scientific">Tessaracoccus palaemonis</name>
    <dbReference type="NCBI Taxonomy" id="2829499"/>
    <lineage>
        <taxon>Bacteria</taxon>
        <taxon>Bacillati</taxon>
        <taxon>Actinomycetota</taxon>
        <taxon>Actinomycetes</taxon>
        <taxon>Propionibacteriales</taxon>
        <taxon>Propionibacteriaceae</taxon>
        <taxon>Tessaracoccus</taxon>
    </lineage>
</organism>
<feature type="transmembrane region" description="Helical" evidence="6">
    <location>
        <begin position="94"/>
        <end position="112"/>
    </location>
</feature>
<dbReference type="PANTHER" id="PTHR32322">
    <property type="entry name" value="INNER MEMBRANE TRANSPORTER"/>
    <property type="match status" value="1"/>
</dbReference>
<protein>
    <submittedName>
        <fullName evidence="8">EamA family transporter</fullName>
    </submittedName>
</protein>
<proteinExistence type="inferred from homology"/>
<feature type="transmembrane region" description="Helical" evidence="6">
    <location>
        <begin position="180"/>
        <end position="198"/>
    </location>
</feature>
<dbReference type="EMBL" id="CP079216">
    <property type="protein sequence ID" value="QXT63119.1"/>
    <property type="molecule type" value="Genomic_DNA"/>
</dbReference>
<gene>
    <name evidence="8" type="ORF">KDB89_01110</name>
</gene>
<evidence type="ECO:0000256" key="4">
    <source>
        <dbReference type="ARBA" id="ARBA00022989"/>
    </source>
</evidence>
<keyword evidence="3 6" id="KW-0812">Transmembrane</keyword>
<dbReference type="Pfam" id="PF00892">
    <property type="entry name" value="EamA"/>
    <property type="match status" value="1"/>
</dbReference>
<comment type="similarity">
    <text evidence="2">Belongs to the EamA transporter family.</text>
</comment>
<evidence type="ECO:0000256" key="6">
    <source>
        <dbReference type="SAM" id="Phobius"/>
    </source>
</evidence>
<sequence>MNRDSGQGRAVAMVLGSCTSLQIGAAIAVPVMGEVGSWLTTAVRLLLASAILVMLTRPPLRAWSRGQWRRVVLYGVTLGGMNGTFYAAIDRIPLAIAVTIEFLGPLVLAAVLSRRARDIAWVLVAAGAVAVLGFSKSPETSASGGGLDPVGVLFAFISAGFWAAYILAGKSVAAEVKGQAPLAIAMLVGGSLMVPLAAPSVGRLADQPVLLLSLVGVALLSSVIPYSLELAALRRLPARVFGVLLSLEPVVAGIFGWLLLGQHLSVVQIPAMVAVLAASVATTLSGSSQEGVGPVDPTT</sequence>
<comment type="subcellular location">
    <subcellularLocation>
        <location evidence="1">Membrane</location>
        <topology evidence="1">Multi-pass membrane protein</topology>
    </subcellularLocation>
</comment>
<keyword evidence="9" id="KW-1185">Reference proteome</keyword>
<feature type="transmembrane region" description="Helical" evidence="6">
    <location>
        <begin position="38"/>
        <end position="56"/>
    </location>
</feature>
<feature type="domain" description="EamA" evidence="7">
    <location>
        <begin position="151"/>
        <end position="281"/>
    </location>
</feature>
<feature type="transmembrane region" description="Helical" evidence="6">
    <location>
        <begin position="68"/>
        <end position="88"/>
    </location>
</feature>
<dbReference type="InterPro" id="IPR050638">
    <property type="entry name" value="AA-Vitamin_Transporters"/>
</dbReference>
<dbReference type="RefSeq" id="WP_219082716.1">
    <property type="nucleotide sequence ID" value="NZ_CP079216.1"/>
</dbReference>
<keyword evidence="5 6" id="KW-0472">Membrane</keyword>
<feature type="transmembrane region" description="Helical" evidence="6">
    <location>
        <begin position="210"/>
        <end position="228"/>
    </location>
</feature>
<name>A0ABX8SPH8_9ACTN</name>
<evidence type="ECO:0000313" key="9">
    <source>
        <dbReference type="Proteomes" id="UP000824504"/>
    </source>
</evidence>
<accession>A0ABX8SPH8</accession>
<evidence type="ECO:0000256" key="1">
    <source>
        <dbReference type="ARBA" id="ARBA00004141"/>
    </source>
</evidence>
<keyword evidence="4 6" id="KW-1133">Transmembrane helix</keyword>
<dbReference type="PANTHER" id="PTHR32322:SF2">
    <property type="entry name" value="EAMA DOMAIN-CONTAINING PROTEIN"/>
    <property type="match status" value="1"/>
</dbReference>
<feature type="transmembrane region" description="Helical" evidence="6">
    <location>
        <begin position="149"/>
        <end position="168"/>
    </location>
</feature>
<evidence type="ECO:0000256" key="5">
    <source>
        <dbReference type="ARBA" id="ARBA00023136"/>
    </source>
</evidence>
<feature type="transmembrane region" description="Helical" evidence="6">
    <location>
        <begin position="240"/>
        <end position="260"/>
    </location>
</feature>
<feature type="transmembrane region" description="Helical" evidence="6">
    <location>
        <begin position="119"/>
        <end position="137"/>
    </location>
</feature>